<evidence type="ECO:0000256" key="1">
    <source>
        <dbReference type="SAM" id="Coils"/>
    </source>
</evidence>
<dbReference type="EMBL" id="JAENQP010000007">
    <property type="protein sequence ID" value="MBO3359468.1"/>
    <property type="molecule type" value="Genomic_DNA"/>
</dbReference>
<dbReference type="AlphaFoldDB" id="A0AAW4IXX9"/>
<comment type="caution">
    <text evidence="2">The sequence shown here is derived from an EMBL/GenBank/DDBJ whole genome shotgun (WGS) entry which is preliminary data.</text>
</comment>
<reference evidence="2" key="1">
    <citation type="submission" date="2020-12" db="EMBL/GenBank/DDBJ databases">
        <title>Comparative genomics of Clostridium perfringens reveals patterns of host-associated phylogenetic clades and virulence factors.</title>
        <authorList>
            <person name="Smith A.H."/>
            <person name="Geier R."/>
        </authorList>
    </citation>
    <scope>NUCLEOTIDE SEQUENCE</scope>
    <source>
        <strain evidence="2">CHD30677R</strain>
    </source>
</reference>
<organism evidence="2 3">
    <name type="scientific">Clostridium perfringens</name>
    <dbReference type="NCBI Taxonomy" id="1502"/>
    <lineage>
        <taxon>Bacteria</taxon>
        <taxon>Bacillati</taxon>
        <taxon>Bacillota</taxon>
        <taxon>Clostridia</taxon>
        <taxon>Eubacteriales</taxon>
        <taxon>Clostridiaceae</taxon>
        <taxon>Clostridium</taxon>
    </lineage>
</organism>
<name>A0AAW4IXX9_CLOPF</name>
<accession>A0AAW4IXX9</accession>
<keyword evidence="1" id="KW-0175">Coiled coil</keyword>
<dbReference type="RefSeq" id="WP_208340840.1">
    <property type="nucleotide sequence ID" value="NZ_JAENQO010000007.1"/>
</dbReference>
<feature type="coiled-coil region" evidence="1">
    <location>
        <begin position="18"/>
        <end position="45"/>
    </location>
</feature>
<sequence>MEIKGMYMIVNSDIEDFYRDLIEKVNILQEDKQEVEIQYQINNNEFFSALVIGRQKHDKEDIW</sequence>
<evidence type="ECO:0000313" key="3">
    <source>
        <dbReference type="Proteomes" id="UP000668068"/>
    </source>
</evidence>
<proteinExistence type="predicted"/>
<gene>
    <name evidence="2" type="ORF">JJB47_11865</name>
</gene>
<evidence type="ECO:0000313" key="2">
    <source>
        <dbReference type="EMBL" id="MBO3359468.1"/>
    </source>
</evidence>
<dbReference type="Proteomes" id="UP000668068">
    <property type="component" value="Unassembled WGS sequence"/>
</dbReference>
<protein>
    <submittedName>
        <fullName evidence="2">Uncharacterized protein</fullName>
    </submittedName>
</protein>